<dbReference type="KEGG" id="sbh:SBI_00956"/>
<keyword evidence="3" id="KW-0596">Phosphopantetheine</keyword>
<dbReference type="Gene3D" id="2.30.38.10">
    <property type="entry name" value="Luciferase, Domain 3"/>
    <property type="match status" value="1"/>
</dbReference>
<feature type="domain" description="Carrier" evidence="5">
    <location>
        <begin position="889"/>
        <end position="966"/>
    </location>
</feature>
<dbReference type="HOGENOM" id="CLU_000022_2_13_11"/>
<dbReference type="Pfam" id="PF00975">
    <property type="entry name" value="Thioesterase"/>
    <property type="match status" value="1"/>
</dbReference>
<dbReference type="Pfam" id="PF00550">
    <property type="entry name" value="PP-binding"/>
    <property type="match status" value="1"/>
</dbReference>
<dbReference type="Proteomes" id="UP000000377">
    <property type="component" value="Chromosome"/>
</dbReference>
<dbReference type="RefSeq" id="WP_014173556.1">
    <property type="nucleotide sequence ID" value="NC_016582.1"/>
</dbReference>
<comment type="similarity">
    <text evidence="2">Belongs to the ATP-dependent AMP-binding enzyme family.</text>
</comment>
<dbReference type="PATRIC" id="fig|749414.3.peg.978"/>
<dbReference type="SUPFAM" id="SSF53474">
    <property type="entry name" value="alpha/beta-Hydrolases"/>
    <property type="match status" value="1"/>
</dbReference>
<evidence type="ECO:0000259" key="5">
    <source>
        <dbReference type="PROSITE" id="PS50075"/>
    </source>
</evidence>
<evidence type="ECO:0000256" key="1">
    <source>
        <dbReference type="ARBA" id="ARBA00001957"/>
    </source>
</evidence>
<organism evidence="6 7">
    <name type="scientific">Streptomyces bingchenggensis (strain BCW-1)</name>
    <dbReference type="NCBI Taxonomy" id="749414"/>
    <lineage>
        <taxon>Bacteria</taxon>
        <taxon>Bacillati</taxon>
        <taxon>Actinomycetota</taxon>
        <taxon>Actinomycetes</taxon>
        <taxon>Kitasatosporales</taxon>
        <taxon>Streptomycetaceae</taxon>
        <taxon>Streptomyces</taxon>
    </lineage>
</organism>
<dbReference type="InterPro" id="IPR020845">
    <property type="entry name" value="AMP-binding_CS"/>
</dbReference>
<dbReference type="Pfam" id="PF00501">
    <property type="entry name" value="AMP-binding"/>
    <property type="match status" value="1"/>
</dbReference>
<evidence type="ECO:0000256" key="2">
    <source>
        <dbReference type="ARBA" id="ARBA00006432"/>
    </source>
</evidence>
<protein>
    <submittedName>
        <fullName evidence="6">Putative non-ribosomal peptide synthetase</fullName>
    </submittedName>
</protein>
<dbReference type="InterPro" id="IPR020806">
    <property type="entry name" value="PKS_PP-bd"/>
</dbReference>
<dbReference type="FunFam" id="3.30.300.30:FF:000010">
    <property type="entry name" value="Enterobactin synthetase component F"/>
    <property type="match status" value="1"/>
</dbReference>
<dbReference type="InterPro" id="IPR036736">
    <property type="entry name" value="ACP-like_sf"/>
</dbReference>
<dbReference type="Gene3D" id="3.30.300.30">
    <property type="match status" value="1"/>
</dbReference>
<dbReference type="FunFam" id="3.40.50.980:FF:000002">
    <property type="entry name" value="Enterobactin synthetase component F"/>
    <property type="match status" value="1"/>
</dbReference>
<reference evidence="6 7" key="1">
    <citation type="journal article" date="2010" name="J. Bacteriol.">
        <title>Genome sequence of the milbemycin-producing bacterium Streptomyces bingchenggensis.</title>
        <authorList>
            <person name="Wang X.J."/>
            <person name="Yan Y.J."/>
            <person name="Zhang B."/>
            <person name="An J."/>
            <person name="Wang J.J."/>
            <person name="Tian J."/>
            <person name="Jiang L."/>
            <person name="Chen Y.H."/>
            <person name="Huang S.X."/>
            <person name="Yin M."/>
            <person name="Zhang J."/>
            <person name="Gao A.L."/>
            <person name="Liu C.X."/>
            <person name="Zhu Z.X."/>
            <person name="Xiang W.S."/>
        </authorList>
    </citation>
    <scope>NUCLEOTIDE SEQUENCE [LARGE SCALE GENOMIC DNA]</scope>
    <source>
        <strain evidence="6 7">BCW-1</strain>
    </source>
</reference>
<dbReference type="InterPro" id="IPR009081">
    <property type="entry name" value="PP-bd_ACP"/>
</dbReference>
<dbReference type="Gene3D" id="3.30.559.10">
    <property type="entry name" value="Chloramphenicol acetyltransferase-like domain"/>
    <property type="match status" value="1"/>
</dbReference>
<keyword evidence="7" id="KW-1185">Reference proteome</keyword>
<accession>D7C689</accession>
<gene>
    <name evidence="6" type="primary">nrps1-3</name>
    <name evidence="6" type="ordered locus">SBI_00956</name>
</gene>
<dbReference type="GO" id="GO:0008610">
    <property type="term" value="P:lipid biosynthetic process"/>
    <property type="evidence" value="ECO:0007669"/>
    <property type="project" value="UniProtKB-ARBA"/>
</dbReference>
<dbReference type="PANTHER" id="PTHR45527">
    <property type="entry name" value="NONRIBOSOMAL PEPTIDE SYNTHETASE"/>
    <property type="match status" value="1"/>
</dbReference>
<dbReference type="InterPro" id="IPR000873">
    <property type="entry name" value="AMP-dep_synth/lig_dom"/>
</dbReference>
<dbReference type="GO" id="GO:0031177">
    <property type="term" value="F:phosphopantetheine binding"/>
    <property type="evidence" value="ECO:0007669"/>
    <property type="project" value="InterPro"/>
</dbReference>
<comment type="cofactor">
    <cofactor evidence="1">
        <name>pantetheine 4'-phosphate</name>
        <dbReference type="ChEBI" id="CHEBI:47942"/>
    </cofactor>
</comment>
<dbReference type="Gene3D" id="3.40.50.980">
    <property type="match status" value="2"/>
</dbReference>
<dbReference type="PROSITE" id="PS00455">
    <property type="entry name" value="AMP_BINDING"/>
    <property type="match status" value="1"/>
</dbReference>
<evidence type="ECO:0000313" key="6">
    <source>
        <dbReference type="EMBL" id="ADI04077.1"/>
    </source>
</evidence>
<evidence type="ECO:0000313" key="7">
    <source>
        <dbReference type="Proteomes" id="UP000000377"/>
    </source>
</evidence>
<dbReference type="eggNOG" id="COG1020">
    <property type="taxonomic scope" value="Bacteria"/>
</dbReference>
<dbReference type="Gene3D" id="3.40.50.1820">
    <property type="entry name" value="alpha/beta hydrolase"/>
    <property type="match status" value="1"/>
</dbReference>
<dbReference type="GO" id="GO:0003824">
    <property type="term" value="F:catalytic activity"/>
    <property type="evidence" value="ECO:0007669"/>
    <property type="project" value="InterPro"/>
</dbReference>
<dbReference type="InterPro" id="IPR001242">
    <property type="entry name" value="Condensation_dom"/>
</dbReference>
<dbReference type="InterPro" id="IPR023213">
    <property type="entry name" value="CAT-like_dom_sf"/>
</dbReference>
<dbReference type="InterPro" id="IPR006162">
    <property type="entry name" value="Ppantetheine_attach_site"/>
</dbReference>
<dbReference type="CDD" id="cd17646">
    <property type="entry name" value="A_NRPS_AB3403-like"/>
    <property type="match status" value="1"/>
</dbReference>
<dbReference type="Pfam" id="PF13193">
    <property type="entry name" value="AMP-binding_C"/>
    <property type="match status" value="1"/>
</dbReference>
<dbReference type="CDD" id="cd19540">
    <property type="entry name" value="LCL_NRPS-like"/>
    <property type="match status" value="1"/>
</dbReference>
<dbReference type="SUPFAM" id="SSF52777">
    <property type="entry name" value="CoA-dependent acyltransferases"/>
    <property type="match status" value="2"/>
</dbReference>
<dbReference type="GO" id="GO:0017000">
    <property type="term" value="P:antibiotic biosynthetic process"/>
    <property type="evidence" value="ECO:0007669"/>
    <property type="project" value="UniProtKB-ARBA"/>
</dbReference>
<dbReference type="GO" id="GO:0005829">
    <property type="term" value="C:cytosol"/>
    <property type="evidence" value="ECO:0007669"/>
    <property type="project" value="TreeGrafter"/>
</dbReference>
<dbReference type="STRING" id="749414.SBI_00956"/>
<dbReference type="SUPFAM" id="SSF47336">
    <property type="entry name" value="ACP-like"/>
    <property type="match status" value="1"/>
</dbReference>
<evidence type="ECO:0000256" key="3">
    <source>
        <dbReference type="ARBA" id="ARBA00022450"/>
    </source>
</evidence>
<dbReference type="Pfam" id="PF00668">
    <property type="entry name" value="Condensation"/>
    <property type="match status" value="1"/>
</dbReference>
<proteinExistence type="inferred from homology"/>
<dbReference type="PANTHER" id="PTHR45527:SF1">
    <property type="entry name" value="FATTY ACID SYNTHASE"/>
    <property type="match status" value="1"/>
</dbReference>
<dbReference type="InterPro" id="IPR010071">
    <property type="entry name" value="AA_adenyl_dom"/>
</dbReference>
<dbReference type="SMART" id="SM00823">
    <property type="entry name" value="PKS_PP"/>
    <property type="match status" value="1"/>
</dbReference>
<dbReference type="FunFam" id="3.40.50.980:FF:000001">
    <property type="entry name" value="Non-ribosomal peptide synthetase"/>
    <property type="match status" value="1"/>
</dbReference>
<dbReference type="GO" id="GO:0043041">
    <property type="term" value="P:amino acid activation for nonribosomal peptide biosynthetic process"/>
    <property type="evidence" value="ECO:0007669"/>
    <property type="project" value="TreeGrafter"/>
</dbReference>
<dbReference type="FunFam" id="3.40.50.12780:FF:000012">
    <property type="entry name" value="Non-ribosomal peptide synthetase"/>
    <property type="match status" value="1"/>
</dbReference>
<dbReference type="InterPro" id="IPR025110">
    <property type="entry name" value="AMP-bd_C"/>
</dbReference>
<dbReference type="Gene3D" id="3.30.559.30">
    <property type="entry name" value="Nonribosomal peptide synthetase, condensation domain"/>
    <property type="match status" value="1"/>
</dbReference>
<dbReference type="SUPFAM" id="SSF56801">
    <property type="entry name" value="Acetyl-CoA synthetase-like"/>
    <property type="match status" value="1"/>
</dbReference>
<dbReference type="FunFam" id="1.10.1200.10:FF:000005">
    <property type="entry name" value="Nonribosomal peptide synthetase 1"/>
    <property type="match status" value="1"/>
</dbReference>
<dbReference type="PROSITE" id="PS00012">
    <property type="entry name" value="PHOSPHOPANTETHEINE"/>
    <property type="match status" value="1"/>
</dbReference>
<dbReference type="InterPro" id="IPR001031">
    <property type="entry name" value="Thioesterase"/>
</dbReference>
<dbReference type="AlphaFoldDB" id="D7C689"/>
<sequence length="1251" mass="134517">MIGEPVARLSVVEVAAGGLEEAVRRVEGYCFDLAAEVPVRAWLFQEAASGERVLLLLMHHIASDGWSVGPLLHELGTAYQARMAGEPPVWDAMPTQYADYTLWQQELLGSSEDPASTVNSQLAYWRKALEGVPEELALPSDRPRPAVGSSRGATVGLSLDAEVHTRVVRMARERGASVFMVLHTALVALLTRIGACTDVPVGSVTAGRTDESLEDLVGFFVNTLVLRTDTSGNPSFAELLDRVREVDLAAYEHQDVPFERVVEELNPTRTAGRHPLFQVMLVLQNTARPLLELGPVRTAPEPVTVRNAKFDLFAELEETFDPQGHPTGIHGVLEYATDLYDQPTADRLAQAFTLLLDTAGTQPDLRLSDLPLTDPATQQAQLAAWNNTTRPYPPTTLPTLFEKHATRTPEHTALIHDNHTLTYRQLNERANQLARCLILRGVGPERIVAVKLPRSIELVVALYAIHKAGAAYMPIDPSYPQDRIDYLLEDAQPVLVIDEGTYDSLSTQQVPAAVRLPSPGEIDPRSPAYVIYTSGSTGRPKGVVVPHSGIVNRLLWMQDEYGLDADDRILQKTTSSFDVSVWEFFWPLAVGASLVLAKPEGHRDPGYLAELIREKAVTTLHFVPSMLEVFLQHDAVRGCTGLRRVFCSGEALSGDLARRFHTTLDAELHNLYGPTEASVDVTYWRSTPLHTDGATVPIGRPVANTRMFVLDSGLRPVLPGVVGELYIAGAQLARGYLGRAGLSAERFVACPWGPAGERMYRTGDLARGSADGVLEYMGRADDQVKVRGFRIEPGEVEAALMACAGVVRAVVVAREDRPGDQRLVGYVVPAVGTALEGVSVRARLAARLPEFMVPSVVMVLEQLPLTPNGKLDRRVLPAPEYAVAGSSRAAATPTEAWLAEVFAEVLGVDATRIGAEESFFDLGGHSLLAARLISRIRTGRTVELGIRTLFNTPTIGGLAALIDSDTVGADAIEAADPLAVMLPLRAGGHRPPVFCIHPAVGIGWVYSGLLRYLDADTPLYVLQSPMLSDPAERPASLVEIAETYISQMRKVRSTGPYHLVGWSFGGGVAQEIAARLQSEGDEVGLVAVLDGYPVTPEELTVETSGLGALLDSVGMLPASRGAAGEGIGRAAVDDRSPDIDEQQFLGLAAEPGSPLSLLPARALALLPRVFATHVALSGAISGRVFGGDLLFFSAALDRGDGRPTPDAWRPYVAGAIDVTDVPVAHGAMTGPDALAVIGPVLAARLRTTVSA</sequence>
<dbReference type="InterPro" id="IPR045851">
    <property type="entry name" value="AMP-bd_C_sf"/>
</dbReference>
<name>D7C689_STRBB</name>
<dbReference type="NCBIfam" id="TIGR01733">
    <property type="entry name" value="AA-adenyl-dom"/>
    <property type="match status" value="1"/>
</dbReference>
<evidence type="ECO:0000256" key="4">
    <source>
        <dbReference type="ARBA" id="ARBA00022553"/>
    </source>
</evidence>
<dbReference type="EMBL" id="CP002047">
    <property type="protein sequence ID" value="ADI04077.1"/>
    <property type="molecule type" value="Genomic_DNA"/>
</dbReference>
<dbReference type="PROSITE" id="PS50075">
    <property type="entry name" value="CARRIER"/>
    <property type="match status" value="1"/>
</dbReference>
<keyword evidence="4" id="KW-0597">Phosphoprotein</keyword>
<dbReference type="InterPro" id="IPR029058">
    <property type="entry name" value="AB_hydrolase_fold"/>
</dbReference>
<dbReference type="FunFam" id="2.30.38.10:FF:000001">
    <property type="entry name" value="Non-ribosomal peptide synthetase PvdI"/>
    <property type="match status" value="1"/>
</dbReference>
<dbReference type="GO" id="GO:0044550">
    <property type="term" value="P:secondary metabolite biosynthetic process"/>
    <property type="evidence" value="ECO:0007669"/>
    <property type="project" value="UniProtKB-ARBA"/>
</dbReference>